<dbReference type="PRINTS" id="PR00080">
    <property type="entry name" value="SDRFAMILY"/>
</dbReference>
<evidence type="ECO:0008006" key="7">
    <source>
        <dbReference type="Google" id="ProtNLM"/>
    </source>
</evidence>
<proteinExistence type="inferred from homology"/>
<evidence type="ECO:0000256" key="3">
    <source>
        <dbReference type="ARBA" id="ARBA00023002"/>
    </source>
</evidence>
<keyword evidence="6" id="KW-1185">Reference proteome</keyword>
<dbReference type="Gene3D" id="3.40.50.720">
    <property type="entry name" value="NAD(P)-binding Rossmann-like Domain"/>
    <property type="match status" value="1"/>
</dbReference>
<keyword evidence="2" id="KW-0521">NADP</keyword>
<dbReference type="InterPro" id="IPR002347">
    <property type="entry name" value="SDR_fam"/>
</dbReference>
<dbReference type="EMBL" id="DF973553">
    <property type="protein sequence ID" value="GAU34384.1"/>
    <property type="molecule type" value="Genomic_DNA"/>
</dbReference>
<dbReference type="InterPro" id="IPR036291">
    <property type="entry name" value="NAD(P)-bd_dom_sf"/>
</dbReference>
<evidence type="ECO:0000256" key="2">
    <source>
        <dbReference type="ARBA" id="ARBA00022857"/>
    </source>
</evidence>
<dbReference type="AlphaFoldDB" id="A0A2Z6MP72"/>
<sequence length="383" mass="41843">MAEARQRLAVVTGANRGVGFAICKQLGSHGIKVVLAARDEKRGLEAVEKLKELALPGHVVFHQLDVTNSASIASFAEFITTQFGKLDILVNNAAIVGAHVDGEALAALGVVVDPGLVDWGKIYSENYALVEKSLRTNYFGTKELTRALIPLLQCSNLPKIVNVSSSLGRLEVMPNGRPKEVLSDVENLTEEKIDEILNEFLNDYKEGSDETKGWPISNSGYIISKVALNAYTRVLAKKYPSFSINAISPGYVKTDMNHGNGVLTSDQGAEPIVRLALLYCDSPSGRFFSRDNTKKINPNFEDWQAHDQALLGGWLMNSMTVDIATQVLHAKLQSNFGMKLKVLQVRTPGSPISKSDPMIKTLNVLNSEYNLVVVKLSDQTNIS</sequence>
<gene>
    <name evidence="5" type="ORF">TSUD_217240</name>
</gene>
<dbReference type="PANTHER" id="PTHR43490">
    <property type="entry name" value="(+)-NEOMENTHOL DEHYDROGENASE"/>
    <property type="match status" value="1"/>
</dbReference>
<dbReference type="SUPFAM" id="SSF51735">
    <property type="entry name" value="NAD(P)-binding Rossmann-fold domains"/>
    <property type="match status" value="1"/>
</dbReference>
<evidence type="ECO:0000313" key="5">
    <source>
        <dbReference type="EMBL" id="GAU34384.1"/>
    </source>
</evidence>
<dbReference type="OrthoDB" id="1933717at2759"/>
<accession>A0A2Z6MP72</accession>
<evidence type="ECO:0000256" key="1">
    <source>
        <dbReference type="ARBA" id="ARBA00006484"/>
    </source>
</evidence>
<dbReference type="CDD" id="cd05324">
    <property type="entry name" value="carb_red_PTCR-like_SDR_c"/>
    <property type="match status" value="1"/>
</dbReference>
<dbReference type="Pfam" id="PF00106">
    <property type="entry name" value="adh_short"/>
    <property type="match status" value="1"/>
</dbReference>
<protein>
    <recommendedName>
        <fullName evidence="7">(+)-neomenthol dehydrogenase-like</fullName>
    </recommendedName>
</protein>
<dbReference type="Proteomes" id="UP000242715">
    <property type="component" value="Unassembled WGS sequence"/>
</dbReference>
<comment type="similarity">
    <text evidence="1 4">Belongs to the short-chain dehydrogenases/reductases (SDR) family.</text>
</comment>
<dbReference type="GO" id="GO:0016616">
    <property type="term" value="F:oxidoreductase activity, acting on the CH-OH group of donors, NAD or NADP as acceptor"/>
    <property type="evidence" value="ECO:0007669"/>
    <property type="project" value="InterPro"/>
</dbReference>
<reference evidence="6" key="1">
    <citation type="journal article" date="2017" name="Front. Plant Sci.">
        <title>Climate Clever Clovers: New Paradigm to Reduce the Environmental Footprint of Ruminants by Breeding Low Methanogenic Forages Utilizing Haplotype Variation.</title>
        <authorList>
            <person name="Kaur P."/>
            <person name="Appels R."/>
            <person name="Bayer P.E."/>
            <person name="Keeble-Gagnere G."/>
            <person name="Wang J."/>
            <person name="Hirakawa H."/>
            <person name="Shirasawa K."/>
            <person name="Vercoe P."/>
            <person name="Stefanova K."/>
            <person name="Durmic Z."/>
            <person name="Nichols P."/>
            <person name="Revell C."/>
            <person name="Isobe S.N."/>
            <person name="Edwards D."/>
            <person name="Erskine W."/>
        </authorList>
    </citation>
    <scope>NUCLEOTIDE SEQUENCE [LARGE SCALE GENOMIC DNA]</scope>
    <source>
        <strain evidence="6">cv. Daliak</strain>
    </source>
</reference>
<dbReference type="InterPro" id="IPR045313">
    <property type="entry name" value="CBR1-like"/>
</dbReference>
<name>A0A2Z6MP72_TRISU</name>
<evidence type="ECO:0000313" key="6">
    <source>
        <dbReference type="Proteomes" id="UP000242715"/>
    </source>
</evidence>
<dbReference type="PANTHER" id="PTHR43490:SF123">
    <property type="entry name" value="SHORT CHAIN DEHYDROGENASE"/>
    <property type="match status" value="1"/>
</dbReference>
<organism evidence="5 6">
    <name type="scientific">Trifolium subterraneum</name>
    <name type="common">Subterranean clover</name>
    <dbReference type="NCBI Taxonomy" id="3900"/>
    <lineage>
        <taxon>Eukaryota</taxon>
        <taxon>Viridiplantae</taxon>
        <taxon>Streptophyta</taxon>
        <taxon>Embryophyta</taxon>
        <taxon>Tracheophyta</taxon>
        <taxon>Spermatophyta</taxon>
        <taxon>Magnoliopsida</taxon>
        <taxon>eudicotyledons</taxon>
        <taxon>Gunneridae</taxon>
        <taxon>Pentapetalae</taxon>
        <taxon>rosids</taxon>
        <taxon>fabids</taxon>
        <taxon>Fabales</taxon>
        <taxon>Fabaceae</taxon>
        <taxon>Papilionoideae</taxon>
        <taxon>50 kb inversion clade</taxon>
        <taxon>NPAAA clade</taxon>
        <taxon>Hologalegina</taxon>
        <taxon>IRL clade</taxon>
        <taxon>Trifolieae</taxon>
        <taxon>Trifolium</taxon>
    </lineage>
</organism>
<dbReference type="PRINTS" id="PR00081">
    <property type="entry name" value="GDHRDH"/>
</dbReference>
<keyword evidence="3" id="KW-0560">Oxidoreductase</keyword>
<dbReference type="GO" id="GO:0016020">
    <property type="term" value="C:membrane"/>
    <property type="evidence" value="ECO:0007669"/>
    <property type="project" value="TreeGrafter"/>
</dbReference>
<evidence type="ECO:0000256" key="4">
    <source>
        <dbReference type="RuleBase" id="RU000363"/>
    </source>
</evidence>